<dbReference type="InterPro" id="IPR018062">
    <property type="entry name" value="HTH_AraC-typ_CS"/>
</dbReference>
<proteinExistence type="predicted"/>
<evidence type="ECO:0000313" key="6">
    <source>
        <dbReference type="Proteomes" id="UP000198867"/>
    </source>
</evidence>
<dbReference type="Pfam" id="PF12833">
    <property type="entry name" value="HTH_18"/>
    <property type="match status" value="1"/>
</dbReference>
<evidence type="ECO:0000256" key="1">
    <source>
        <dbReference type="ARBA" id="ARBA00023015"/>
    </source>
</evidence>
<evidence type="ECO:0000313" key="5">
    <source>
        <dbReference type="EMBL" id="SFN51447.1"/>
    </source>
</evidence>
<dbReference type="SMART" id="SM00342">
    <property type="entry name" value="HTH_ARAC"/>
    <property type="match status" value="1"/>
</dbReference>
<dbReference type="SUPFAM" id="SSF46689">
    <property type="entry name" value="Homeodomain-like"/>
    <property type="match status" value="1"/>
</dbReference>
<dbReference type="GO" id="GO:0043565">
    <property type="term" value="F:sequence-specific DNA binding"/>
    <property type="evidence" value="ECO:0007669"/>
    <property type="project" value="InterPro"/>
</dbReference>
<dbReference type="AlphaFoldDB" id="A0A1I4ZMM6"/>
<evidence type="ECO:0000256" key="2">
    <source>
        <dbReference type="ARBA" id="ARBA00023125"/>
    </source>
</evidence>
<dbReference type="PANTHER" id="PTHR46796">
    <property type="entry name" value="HTH-TYPE TRANSCRIPTIONAL ACTIVATOR RHAS-RELATED"/>
    <property type="match status" value="1"/>
</dbReference>
<dbReference type="PROSITE" id="PS01124">
    <property type="entry name" value="HTH_ARAC_FAMILY_2"/>
    <property type="match status" value="1"/>
</dbReference>
<keyword evidence="3" id="KW-0804">Transcription</keyword>
<keyword evidence="1" id="KW-0805">Transcription regulation</keyword>
<dbReference type="InterPro" id="IPR018060">
    <property type="entry name" value="HTH_AraC"/>
</dbReference>
<dbReference type="Gene3D" id="1.10.10.60">
    <property type="entry name" value="Homeodomain-like"/>
    <property type="match status" value="1"/>
</dbReference>
<dbReference type="OrthoDB" id="5464689at2"/>
<dbReference type="GO" id="GO:0003700">
    <property type="term" value="F:DNA-binding transcription factor activity"/>
    <property type="evidence" value="ECO:0007669"/>
    <property type="project" value="InterPro"/>
</dbReference>
<dbReference type="STRING" id="995034.SAMN05216219_0927"/>
<dbReference type="PANTHER" id="PTHR46796:SF12">
    <property type="entry name" value="HTH-TYPE DNA-BINDING TRANSCRIPTIONAL ACTIVATOR EUTR"/>
    <property type="match status" value="1"/>
</dbReference>
<sequence>MRSIHGELFGRHPVVSSRDLDVARLALSEVYLPMDFPSASASTSINMSLNVIKVGRVTAGYLRFGDAVHIRTVEASNYHVDIPVAGTARMQARSRDPVYGNPQTAGVFAPGLPVDLDCDGEFAQIALMLPKAELQSELESLLGHSLKRRLDFSTVLDLTSAPGCTVLQALRLIDAASNQEGGMLQHPLAAHRLEQALMHSLLLTQPHNYSEDLQATPPLAGRRAVSEAVERMRARPAHAWTAAELAAASAISVRSLQENFRRSLGTSPMRYLRDFRLEQVHKELIAAEPGAVTVTEVAVRWGFVHLGRFAVAYRQRFDESPSETLRT</sequence>
<dbReference type="Pfam" id="PF14525">
    <property type="entry name" value="AraC_binding_2"/>
    <property type="match status" value="1"/>
</dbReference>
<accession>A0A1I4ZMM6</accession>
<dbReference type="PROSITE" id="PS00041">
    <property type="entry name" value="HTH_ARAC_FAMILY_1"/>
    <property type="match status" value="1"/>
</dbReference>
<keyword evidence="2" id="KW-0238">DNA-binding</keyword>
<dbReference type="InterPro" id="IPR035418">
    <property type="entry name" value="AraC-bd_2"/>
</dbReference>
<gene>
    <name evidence="5" type="ORF">SAMN05216219_0927</name>
</gene>
<name>A0A1I4ZMM6_9MICO</name>
<feature type="domain" description="HTH araC/xylS-type" evidence="4">
    <location>
        <begin position="226"/>
        <end position="327"/>
    </location>
</feature>
<dbReference type="Proteomes" id="UP000198867">
    <property type="component" value="Unassembled WGS sequence"/>
</dbReference>
<evidence type="ECO:0000259" key="4">
    <source>
        <dbReference type="PROSITE" id="PS01124"/>
    </source>
</evidence>
<dbReference type="InterPro" id="IPR009057">
    <property type="entry name" value="Homeodomain-like_sf"/>
</dbReference>
<keyword evidence="6" id="KW-1185">Reference proteome</keyword>
<protein>
    <submittedName>
        <fullName evidence="5">Transcriptional regulator, AraC family</fullName>
    </submittedName>
</protein>
<evidence type="ECO:0000256" key="3">
    <source>
        <dbReference type="ARBA" id="ARBA00023163"/>
    </source>
</evidence>
<organism evidence="5 6">
    <name type="scientific">Mycetocola miduiensis</name>
    <dbReference type="NCBI Taxonomy" id="995034"/>
    <lineage>
        <taxon>Bacteria</taxon>
        <taxon>Bacillati</taxon>
        <taxon>Actinomycetota</taxon>
        <taxon>Actinomycetes</taxon>
        <taxon>Micrococcales</taxon>
        <taxon>Microbacteriaceae</taxon>
        <taxon>Mycetocola</taxon>
    </lineage>
</organism>
<dbReference type="InterPro" id="IPR050204">
    <property type="entry name" value="AraC_XylS_family_regulators"/>
</dbReference>
<dbReference type="EMBL" id="FOVM01000002">
    <property type="protein sequence ID" value="SFN51447.1"/>
    <property type="molecule type" value="Genomic_DNA"/>
</dbReference>
<reference evidence="6" key="1">
    <citation type="submission" date="2016-10" db="EMBL/GenBank/DDBJ databases">
        <authorList>
            <person name="Varghese N."/>
            <person name="Submissions S."/>
        </authorList>
    </citation>
    <scope>NUCLEOTIDE SEQUENCE [LARGE SCALE GENOMIC DNA]</scope>
    <source>
        <strain evidence="6">CGMCC 1.11101</strain>
    </source>
</reference>